<keyword evidence="3" id="KW-1185">Reference proteome</keyword>
<evidence type="ECO:0000256" key="1">
    <source>
        <dbReference type="SAM" id="MobiDB-lite"/>
    </source>
</evidence>
<reference evidence="2 3" key="1">
    <citation type="submission" date="2019-02" db="EMBL/GenBank/DDBJ databases">
        <title>Genomic Encyclopedia of Type Strains, Phase IV (KMG-IV): sequencing the most valuable type-strain genomes for metagenomic binning, comparative biology and taxonomic classification.</title>
        <authorList>
            <person name="Goeker M."/>
        </authorList>
    </citation>
    <scope>NUCLEOTIDE SEQUENCE [LARGE SCALE GENOMIC DNA]</scope>
    <source>
        <strain evidence="2 3">DSM 101727</strain>
    </source>
</reference>
<dbReference type="RefSeq" id="WP_207222874.1">
    <property type="nucleotide sequence ID" value="NZ_SGWQ01000016.1"/>
</dbReference>
<name>A0A4V2ERE4_9PSEU</name>
<organism evidence="2 3">
    <name type="scientific">Herbihabitans rhizosphaerae</name>
    <dbReference type="NCBI Taxonomy" id="1872711"/>
    <lineage>
        <taxon>Bacteria</taxon>
        <taxon>Bacillati</taxon>
        <taxon>Actinomycetota</taxon>
        <taxon>Actinomycetes</taxon>
        <taxon>Pseudonocardiales</taxon>
        <taxon>Pseudonocardiaceae</taxon>
        <taxon>Herbihabitans</taxon>
    </lineage>
</organism>
<protein>
    <submittedName>
        <fullName evidence="2">Uncharacterized protein</fullName>
    </submittedName>
</protein>
<dbReference type="AlphaFoldDB" id="A0A4V2ERE4"/>
<sequence length="150" mass="15928">MDGRDPEVRDEMTSHTSKTDAELAQLDLPSLVREGLAEADAESPVRKELFGEGAVAGAVLLDRVDTQPRSVSFLAPIARSGGARYVADLPEPLPTPAQTEIIRPWLTAAADTVSGSDGDEQLARWLEAVAAILAVRIGTRDGTTSNQPHS</sequence>
<feature type="compositionally biased region" description="Basic and acidic residues" evidence="1">
    <location>
        <begin position="1"/>
        <end position="21"/>
    </location>
</feature>
<dbReference type="EMBL" id="SGWQ01000016">
    <property type="protein sequence ID" value="RZS30562.1"/>
    <property type="molecule type" value="Genomic_DNA"/>
</dbReference>
<evidence type="ECO:0000313" key="2">
    <source>
        <dbReference type="EMBL" id="RZS30562.1"/>
    </source>
</evidence>
<dbReference type="Proteomes" id="UP000294257">
    <property type="component" value="Unassembled WGS sequence"/>
</dbReference>
<feature type="region of interest" description="Disordered" evidence="1">
    <location>
        <begin position="1"/>
        <end position="25"/>
    </location>
</feature>
<comment type="caution">
    <text evidence="2">The sequence shown here is derived from an EMBL/GenBank/DDBJ whole genome shotgun (WGS) entry which is preliminary data.</text>
</comment>
<gene>
    <name evidence="2" type="ORF">EV193_11683</name>
</gene>
<proteinExistence type="predicted"/>
<accession>A0A4V2ERE4</accession>
<evidence type="ECO:0000313" key="3">
    <source>
        <dbReference type="Proteomes" id="UP000294257"/>
    </source>
</evidence>